<reference evidence="3" key="1">
    <citation type="journal article" date="2017" name="Nat. Commun.">
        <title>The North American bullfrog draft genome provides insight into hormonal regulation of long noncoding RNA.</title>
        <authorList>
            <person name="Hammond S.A."/>
            <person name="Warren R.L."/>
            <person name="Vandervalk B.P."/>
            <person name="Kucuk E."/>
            <person name="Khan H."/>
            <person name="Gibb E.A."/>
            <person name="Pandoh P."/>
            <person name="Kirk H."/>
            <person name="Zhao Y."/>
            <person name="Jones M."/>
            <person name="Mungall A.J."/>
            <person name="Coope R."/>
            <person name="Pleasance S."/>
            <person name="Moore R.A."/>
            <person name="Holt R.A."/>
            <person name="Round J.M."/>
            <person name="Ohora S."/>
            <person name="Walle B.V."/>
            <person name="Veldhoen N."/>
            <person name="Helbing C.C."/>
            <person name="Birol I."/>
        </authorList>
    </citation>
    <scope>NUCLEOTIDE SEQUENCE [LARGE SCALE GENOMIC DNA]</scope>
</reference>
<gene>
    <name evidence="2" type="ORF">AB205_0189400</name>
</gene>
<accession>A0A2G9SEN9</accession>
<keyword evidence="3" id="KW-1185">Reference proteome</keyword>
<dbReference type="AlphaFoldDB" id="A0A2G9SEN9"/>
<sequence length="81" mass="9144">MDFRKVACPGCKNEDRPTPQKLCCTLVITGLLNERHQSSLRRINLTTVPPPDDTYGDASECNTSMEGDLRFRPSRPILETH</sequence>
<dbReference type="Proteomes" id="UP000228934">
    <property type="component" value="Unassembled WGS sequence"/>
</dbReference>
<evidence type="ECO:0000313" key="3">
    <source>
        <dbReference type="Proteomes" id="UP000228934"/>
    </source>
</evidence>
<dbReference type="EMBL" id="KV924322">
    <property type="protein sequence ID" value="PIO38607.1"/>
    <property type="molecule type" value="Genomic_DNA"/>
</dbReference>
<evidence type="ECO:0000256" key="1">
    <source>
        <dbReference type="SAM" id="MobiDB-lite"/>
    </source>
</evidence>
<evidence type="ECO:0000313" key="2">
    <source>
        <dbReference type="EMBL" id="PIO38607.1"/>
    </source>
</evidence>
<proteinExistence type="predicted"/>
<feature type="region of interest" description="Disordered" evidence="1">
    <location>
        <begin position="44"/>
        <end position="81"/>
    </location>
</feature>
<organism evidence="2 3">
    <name type="scientific">Aquarana catesbeiana</name>
    <name type="common">American bullfrog</name>
    <name type="synonym">Rana catesbeiana</name>
    <dbReference type="NCBI Taxonomy" id="8400"/>
    <lineage>
        <taxon>Eukaryota</taxon>
        <taxon>Metazoa</taxon>
        <taxon>Chordata</taxon>
        <taxon>Craniata</taxon>
        <taxon>Vertebrata</taxon>
        <taxon>Euteleostomi</taxon>
        <taxon>Amphibia</taxon>
        <taxon>Batrachia</taxon>
        <taxon>Anura</taxon>
        <taxon>Neobatrachia</taxon>
        <taxon>Ranoidea</taxon>
        <taxon>Ranidae</taxon>
        <taxon>Aquarana</taxon>
    </lineage>
</organism>
<protein>
    <submittedName>
        <fullName evidence="2">Uncharacterized protein</fullName>
    </submittedName>
</protein>
<name>A0A2G9SEN9_AQUCT</name>